<evidence type="ECO:0000313" key="1">
    <source>
        <dbReference type="EMBL" id="GAA0482656.1"/>
    </source>
</evidence>
<comment type="caution">
    <text evidence="1">The sequence shown here is derived from an EMBL/GenBank/DDBJ whole genome shotgun (WGS) entry which is preliminary data.</text>
</comment>
<keyword evidence="2" id="KW-1185">Reference proteome</keyword>
<organism evidence="1 2">
    <name type="scientific">Streptomyces olivaceiscleroticus</name>
    <dbReference type="NCBI Taxonomy" id="68245"/>
    <lineage>
        <taxon>Bacteria</taxon>
        <taxon>Bacillati</taxon>
        <taxon>Actinomycetota</taxon>
        <taxon>Actinomycetes</taxon>
        <taxon>Kitasatosporales</taxon>
        <taxon>Streptomycetaceae</taxon>
        <taxon>Streptomyces</taxon>
    </lineage>
</organism>
<evidence type="ECO:0000313" key="2">
    <source>
        <dbReference type="Proteomes" id="UP001500909"/>
    </source>
</evidence>
<name>A0ABP3KM26_9ACTN</name>
<gene>
    <name evidence="1" type="ORF">GCM10010361_54410</name>
</gene>
<dbReference type="RefSeq" id="WP_346097872.1">
    <property type="nucleotide sequence ID" value="NZ_BAAABY010000039.1"/>
</dbReference>
<sequence length="180" mass="18757">MPNQAFTDKQLEYLSKKTGVDQVRINHYLLEAVEGVLESGDDLKLEFTPGGSAQAEPGASAGPSGTWSAWPVPGVLEVVVDVKTTGGDDWSGTATITAKLHIPVAGTYDVGSAHTDISKAGGGTARLNPSLAAGAIKTSLEVGLFGEKFCIGAKGKISVNLLVYKHDWDVDEITSVCLVS</sequence>
<accession>A0ABP3KM26</accession>
<reference evidence="2" key="1">
    <citation type="journal article" date="2019" name="Int. J. Syst. Evol. Microbiol.">
        <title>The Global Catalogue of Microorganisms (GCM) 10K type strain sequencing project: providing services to taxonomists for standard genome sequencing and annotation.</title>
        <authorList>
            <consortium name="The Broad Institute Genomics Platform"/>
            <consortium name="The Broad Institute Genome Sequencing Center for Infectious Disease"/>
            <person name="Wu L."/>
            <person name="Ma J."/>
        </authorList>
    </citation>
    <scope>NUCLEOTIDE SEQUENCE [LARGE SCALE GENOMIC DNA]</scope>
    <source>
        <strain evidence="2">JCM 4805</strain>
    </source>
</reference>
<protein>
    <submittedName>
        <fullName evidence="1">Uncharacterized protein</fullName>
    </submittedName>
</protein>
<dbReference type="Proteomes" id="UP001500909">
    <property type="component" value="Unassembled WGS sequence"/>
</dbReference>
<proteinExistence type="predicted"/>
<dbReference type="EMBL" id="BAAABY010000039">
    <property type="protein sequence ID" value="GAA0482656.1"/>
    <property type="molecule type" value="Genomic_DNA"/>
</dbReference>